<protein>
    <submittedName>
        <fullName evidence="1">Uncharacterized protein</fullName>
    </submittedName>
</protein>
<proteinExistence type="predicted"/>
<name>A0ACC2U3L5_9FUNG</name>
<dbReference type="Proteomes" id="UP001165960">
    <property type="component" value="Unassembled WGS sequence"/>
</dbReference>
<evidence type="ECO:0000313" key="1">
    <source>
        <dbReference type="EMBL" id="KAJ9081438.1"/>
    </source>
</evidence>
<sequence>MSGGLPLALRGKEFSGKDFMPLFQELYIFPEGLTQTDVVVHGTDSRMLVKKVLKEFSGLYFRYKVLKVEHCHLKNGAPTHKVSDNDPGQPMMTSLEKEHHKALFQDTKSTGGLQ</sequence>
<accession>A0ACC2U3L5</accession>
<keyword evidence="2" id="KW-1185">Reference proteome</keyword>
<comment type="caution">
    <text evidence="1">The sequence shown here is derived from an EMBL/GenBank/DDBJ whole genome shotgun (WGS) entry which is preliminary data.</text>
</comment>
<organism evidence="1 2">
    <name type="scientific">Entomophthora muscae</name>
    <dbReference type="NCBI Taxonomy" id="34485"/>
    <lineage>
        <taxon>Eukaryota</taxon>
        <taxon>Fungi</taxon>
        <taxon>Fungi incertae sedis</taxon>
        <taxon>Zoopagomycota</taxon>
        <taxon>Entomophthoromycotina</taxon>
        <taxon>Entomophthoromycetes</taxon>
        <taxon>Entomophthorales</taxon>
        <taxon>Entomophthoraceae</taxon>
        <taxon>Entomophthora</taxon>
    </lineage>
</organism>
<reference evidence="1" key="1">
    <citation type="submission" date="2022-04" db="EMBL/GenBank/DDBJ databases">
        <title>Genome of the entomopathogenic fungus Entomophthora muscae.</title>
        <authorList>
            <person name="Elya C."/>
            <person name="Lovett B.R."/>
            <person name="Lee E."/>
            <person name="Macias A.M."/>
            <person name="Hajek A.E."/>
            <person name="De Bivort B.L."/>
            <person name="Kasson M.T."/>
            <person name="De Fine Licht H.H."/>
            <person name="Stajich J.E."/>
        </authorList>
    </citation>
    <scope>NUCLEOTIDE SEQUENCE</scope>
    <source>
        <strain evidence="1">Berkeley</strain>
    </source>
</reference>
<gene>
    <name evidence="1" type="ORF">DSO57_1014735</name>
</gene>
<dbReference type="EMBL" id="QTSX02001477">
    <property type="protein sequence ID" value="KAJ9081438.1"/>
    <property type="molecule type" value="Genomic_DNA"/>
</dbReference>
<evidence type="ECO:0000313" key="2">
    <source>
        <dbReference type="Proteomes" id="UP001165960"/>
    </source>
</evidence>